<name>A0A1Z4BPJ8_9FLAO</name>
<reference evidence="4" key="1">
    <citation type="submission" date="2017-06" db="EMBL/GenBank/DDBJ databases">
        <title>Complete genome sequence of Capnocytophaga sp. KCOM 1579 (=ChDC OS43) isolated from a human refractory periapical abscess lesion.</title>
        <authorList>
            <person name="Kook J.-K."/>
            <person name="Park S.-N."/>
            <person name="Lim Y.K."/>
            <person name="Roh H."/>
        </authorList>
    </citation>
    <scope>NUCLEOTIDE SEQUENCE [LARGE SCALE GENOMIC DNA]</scope>
    <source>
        <strain evidence="4">ChDC OS43</strain>
    </source>
</reference>
<organism evidence="3 4">
    <name type="scientific">Capnocytophaga endodontalis</name>
    <dbReference type="NCBI Taxonomy" id="2708117"/>
    <lineage>
        <taxon>Bacteria</taxon>
        <taxon>Pseudomonadati</taxon>
        <taxon>Bacteroidota</taxon>
        <taxon>Flavobacteriia</taxon>
        <taxon>Flavobacteriales</taxon>
        <taxon>Flavobacteriaceae</taxon>
        <taxon>Capnocytophaga</taxon>
    </lineage>
</organism>
<evidence type="ECO:0000313" key="3">
    <source>
        <dbReference type="EMBL" id="ASF43226.1"/>
    </source>
</evidence>
<dbReference type="GO" id="GO:0032259">
    <property type="term" value="P:methylation"/>
    <property type="evidence" value="ECO:0007669"/>
    <property type="project" value="UniProtKB-KW"/>
</dbReference>
<protein>
    <submittedName>
        <fullName evidence="3">SAM-dependent methyltransferase</fullName>
    </submittedName>
</protein>
<keyword evidence="4" id="KW-1185">Reference proteome</keyword>
<accession>A0A1Z4BPJ8</accession>
<dbReference type="Pfam" id="PF13649">
    <property type="entry name" value="Methyltransf_25"/>
    <property type="match status" value="1"/>
</dbReference>
<feature type="domain" description="Methyltransferase" evidence="2">
    <location>
        <begin position="35"/>
        <end position="124"/>
    </location>
</feature>
<dbReference type="InterPro" id="IPR041698">
    <property type="entry name" value="Methyltransf_25"/>
</dbReference>
<dbReference type="RefSeq" id="WP_088594251.1">
    <property type="nucleotide sequence ID" value="NZ_CP022022.1"/>
</dbReference>
<evidence type="ECO:0000259" key="2">
    <source>
        <dbReference type="Pfam" id="PF13649"/>
    </source>
</evidence>
<dbReference type="InterPro" id="IPR029063">
    <property type="entry name" value="SAM-dependent_MTases_sf"/>
</dbReference>
<dbReference type="EMBL" id="CP022022">
    <property type="protein sequence ID" value="ASF43226.1"/>
    <property type="molecule type" value="Genomic_DNA"/>
</dbReference>
<dbReference type="KEGG" id="capn:CBG49_09150"/>
<keyword evidence="1 3" id="KW-0808">Transferase</keyword>
<evidence type="ECO:0000313" key="4">
    <source>
        <dbReference type="Proteomes" id="UP000197007"/>
    </source>
</evidence>
<sequence length="231" mass="26278">MSKFYNEIAEKYDFIFPLSPAHQTFFADELQGHTVLDVGAATGNLTAYLSSQGYEVTAIDLSERLIANAAEKGVNVQQRNMLTIDELSTFDNIVCIGNTLPHLDSKASIQLFLQKAYGQLTQGGKLVLQLVNFEKYFAQQQDDYLGNLPLIANDKVKFERFYYFNKEGKIRFKTILDDTIENEELLQPIFADELTQWLTKIGFQAINLYGNFKKDPFDKEKSMALIVTAEK</sequence>
<dbReference type="Gene3D" id="3.40.50.150">
    <property type="entry name" value="Vaccinia Virus protein VP39"/>
    <property type="match status" value="1"/>
</dbReference>
<dbReference type="Gene3D" id="2.20.25.110">
    <property type="entry name" value="S-adenosyl-L-methionine-dependent methyltransferases"/>
    <property type="match status" value="1"/>
</dbReference>
<gene>
    <name evidence="3" type="ORF">CBG49_09150</name>
</gene>
<dbReference type="PANTHER" id="PTHR43861">
    <property type="entry name" value="TRANS-ACONITATE 2-METHYLTRANSFERASE-RELATED"/>
    <property type="match status" value="1"/>
</dbReference>
<proteinExistence type="predicted"/>
<dbReference type="AlphaFoldDB" id="A0A1Z4BPJ8"/>
<dbReference type="Proteomes" id="UP000197007">
    <property type="component" value="Chromosome"/>
</dbReference>
<keyword evidence="3" id="KW-0489">Methyltransferase</keyword>
<evidence type="ECO:0000256" key="1">
    <source>
        <dbReference type="ARBA" id="ARBA00022679"/>
    </source>
</evidence>
<dbReference type="CDD" id="cd02440">
    <property type="entry name" value="AdoMet_MTases"/>
    <property type="match status" value="1"/>
</dbReference>
<dbReference type="GO" id="GO:0008168">
    <property type="term" value="F:methyltransferase activity"/>
    <property type="evidence" value="ECO:0007669"/>
    <property type="project" value="UniProtKB-KW"/>
</dbReference>
<dbReference type="SUPFAM" id="SSF53335">
    <property type="entry name" value="S-adenosyl-L-methionine-dependent methyltransferases"/>
    <property type="match status" value="1"/>
</dbReference>